<evidence type="ECO:0000313" key="3">
    <source>
        <dbReference type="Proteomes" id="UP000316256"/>
    </source>
</evidence>
<dbReference type="EMBL" id="VIGH01000002">
    <property type="protein sequence ID" value="TQF74283.1"/>
    <property type="molecule type" value="Genomic_DNA"/>
</dbReference>
<dbReference type="InterPro" id="IPR036291">
    <property type="entry name" value="NAD(P)-bd_dom_sf"/>
</dbReference>
<feature type="domain" description="NAD-dependent epimerase/dehydratase" evidence="1">
    <location>
        <begin position="4"/>
        <end position="156"/>
    </location>
</feature>
<accession>A0A541BPQ2</accession>
<sequence>MKLLLTGGFGNIGSHVLAELQRRGHRVRCLSLGTPEDRRRARGVGGVDVMWGDVRDPATVAAAVEGAEAVLHLAAVIPPASEDDPEYARQVNVDGTRVVVRACTAQARPPKLLFASTFDVHGHTLHRDPPRRVDDPLVPTDAYTAHKIAGEELVRGSGLEWFIPRFADVPIIGIRPAEPIMFEIGLDNRIEVLHPADAAVALANALETPQVWGRVLFLGGGPSCQLTYRDYLTTMLGAMSLDMLPDNAFSGRPYATDWLDTAESQRLLAYQSRDVDDIVADIAATLGWRRYLAPLARPLAKRAMLRMSPYVHDGDRLTG</sequence>
<evidence type="ECO:0000313" key="2">
    <source>
        <dbReference type="EMBL" id="TQF74283.1"/>
    </source>
</evidence>
<proteinExistence type="predicted"/>
<dbReference type="InterPro" id="IPR050177">
    <property type="entry name" value="Lipid_A_modif_metabolic_enz"/>
</dbReference>
<dbReference type="Proteomes" id="UP000316256">
    <property type="component" value="Unassembled WGS sequence"/>
</dbReference>
<dbReference type="OrthoDB" id="4373834at2"/>
<dbReference type="SUPFAM" id="SSF51735">
    <property type="entry name" value="NAD(P)-binding Rossmann-fold domains"/>
    <property type="match status" value="1"/>
</dbReference>
<keyword evidence="3" id="KW-1185">Reference proteome</keyword>
<dbReference type="Pfam" id="PF01370">
    <property type="entry name" value="Epimerase"/>
    <property type="match status" value="1"/>
</dbReference>
<gene>
    <name evidence="2" type="ORF">FK531_06500</name>
</gene>
<name>A0A541BPQ2_9NOCA</name>
<comment type="caution">
    <text evidence="2">The sequence shown here is derived from an EMBL/GenBank/DDBJ whole genome shotgun (WGS) entry which is preliminary data.</text>
</comment>
<dbReference type="RefSeq" id="WP_142096489.1">
    <property type="nucleotide sequence ID" value="NZ_VIGH01000002.1"/>
</dbReference>
<dbReference type="AlphaFoldDB" id="A0A541BPQ2"/>
<dbReference type="PANTHER" id="PTHR43245">
    <property type="entry name" value="BIFUNCTIONAL POLYMYXIN RESISTANCE PROTEIN ARNA"/>
    <property type="match status" value="1"/>
</dbReference>
<evidence type="ECO:0000259" key="1">
    <source>
        <dbReference type="Pfam" id="PF01370"/>
    </source>
</evidence>
<dbReference type="InterPro" id="IPR001509">
    <property type="entry name" value="Epimerase_deHydtase"/>
</dbReference>
<reference evidence="2 3" key="1">
    <citation type="submission" date="2019-06" db="EMBL/GenBank/DDBJ databases">
        <title>Rhodococcus spaelei sp. nov., isolated from a cave.</title>
        <authorList>
            <person name="Lee S.D."/>
        </authorList>
    </citation>
    <scope>NUCLEOTIDE SEQUENCE [LARGE SCALE GENOMIC DNA]</scope>
    <source>
        <strain evidence="2 3">C9-5</strain>
    </source>
</reference>
<organism evidence="2 3">
    <name type="scientific">Rhodococcus spelaei</name>
    <dbReference type="NCBI Taxonomy" id="2546320"/>
    <lineage>
        <taxon>Bacteria</taxon>
        <taxon>Bacillati</taxon>
        <taxon>Actinomycetota</taxon>
        <taxon>Actinomycetes</taxon>
        <taxon>Mycobacteriales</taxon>
        <taxon>Nocardiaceae</taxon>
        <taxon>Rhodococcus</taxon>
    </lineage>
</organism>
<protein>
    <submittedName>
        <fullName evidence="2">NAD(P)-dependent oxidoreductase</fullName>
    </submittedName>
</protein>
<dbReference type="PANTHER" id="PTHR43245:SF55">
    <property type="entry name" value="NAD(P)-BINDING DOMAIN-CONTAINING PROTEIN"/>
    <property type="match status" value="1"/>
</dbReference>
<dbReference type="Gene3D" id="3.40.50.720">
    <property type="entry name" value="NAD(P)-binding Rossmann-like Domain"/>
    <property type="match status" value="1"/>
</dbReference>